<evidence type="ECO:0000256" key="7">
    <source>
        <dbReference type="SAM" id="SignalP"/>
    </source>
</evidence>
<evidence type="ECO:0000313" key="8">
    <source>
        <dbReference type="EMBL" id="TNJ63526.1"/>
    </source>
</evidence>
<evidence type="ECO:0000256" key="3">
    <source>
        <dbReference type="ARBA" id="ARBA00023136"/>
    </source>
</evidence>
<keyword evidence="9" id="KW-1185">Reference proteome</keyword>
<dbReference type="RefSeq" id="WP_139604942.1">
    <property type="nucleotide sequence ID" value="NZ_VDCQ01000041.1"/>
</dbReference>
<evidence type="ECO:0000256" key="1">
    <source>
        <dbReference type="ARBA" id="ARBA00022475"/>
    </source>
</evidence>
<dbReference type="EMBL" id="VDCQ01000041">
    <property type="protein sequence ID" value="TNJ63526.1"/>
    <property type="molecule type" value="Genomic_DNA"/>
</dbReference>
<dbReference type="InterPro" id="IPR050490">
    <property type="entry name" value="Bact_solute-bd_prot1"/>
</dbReference>
<dbReference type="PROSITE" id="PS51257">
    <property type="entry name" value="PROKAR_LIPOPROTEIN"/>
    <property type="match status" value="1"/>
</dbReference>
<reference evidence="8 9" key="1">
    <citation type="submission" date="2019-05" db="EMBL/GenBank/DDBJ databases">
        <title>We sequenced the genome of Paenibacillus hemerocallicola KCTC 33185 for further insight into its adaptation and study the phylogeny of Paenibacillus.</title>
        <authorList>
            <person name="Narsing Rao M.P."/>
        </authorList>
    </citation>
    <scope>NUCLEOTIDE SEQUENCE [LARGE SCALE GENOMIC DNA]</scope>
    <source>
        <strain evidence="8 9">KCTC 33185</strain>
    </source>
</reference>
<protein>
    <submittedName>
        <fullName evidence="8">Extracellular solute-binding protein</fullName>
    </submittedName>
</protein>
<feature type="chain" id="PRO_5039649257" evidence="7">
    <location>
        <begin position="21"/>
        <end position="446"/>
    </location>
</feature>
<keyword evidence="5" id="KW-0449">Lipoprotein</keyword>
<dbReference type="AlphaFoldDB" id="A0A5C4T3Q9"/>
<keyword evidence="2 7" id="KW-0732">Signal</keyword>
<evidence type="ECO:0000256" key="5">
    <source>
        <dbReference type="ARBA" id="ARBA00023288"/>
    </source>
</evidence>
<name>A0A5C4T3Q9_9BACL</name>
<keyword evidence="4" id="KW-0564">Palmitate</keyword>
<dbReference type="OrthoDB" id="9766758at2"/>
<gene>
    <name evidence="8" type="ORF">FE784_24745</name>
</gene>
<evidence type="ECO:0000313" key="9">
    <source>
        <dbReference type="Proteomes" id="UP000307943"/>
    </source>
</evidence>
<dbReference type="SUPFAM" id="SSF53850">
    <property type="entry name" value="Periplasmic binding protein-like II"/>
    <property type="match status" value="1"/>
</dbReference>
<keyword evidence="3" id="KW-0472">Membrane</keyword>
<proteinExistence type="predicted"/>
<accession>A0A5C4T3Q9</accession>
<dbReference type="InterPro" id="IPR006059">
    <property type="entry name" value="SBP"/>
</dbReference>
<organism evidence="8 9">
    <name type="scientific">Paenibacillus hemerocallicola</name>
    <dbReference type="NCBI Taxonomy" id="1172614"/>
    <lineage>
        <taxon>Bacteria</taxon>
        <taxon>Bacillati</taxon>
        <taxon>Bacillota</taxon>
        <taxon>Bacilli</taxon>
        <taxon>Bacillales</taxon>
        <taxon>Paenibacillaceae</taxon>
        <taxon>Paenibacillus</taxon>
    </lineage>
</organism>
<dbReference type="Pfam" id="PF01547">
    <property type="entry name" value="SBP_bac_1"/>
    <property type="match status" value="1"/>
</dbReference>
<feature type="signal peptide" evidence="7">
    <location>
        <begin position="1"/>
        <end position="20"/>
    </location>
</feature>
<dbReference type="Proteomes" id="UP000307943">
    <property type="component" value="Unassembled WGS sequence"/>
</dbReference>
<dbReference type="PANTHER" id="PTHR43649">
    <property type="entry name" value="ARABINOSE-BINDING PROTEIN-RELATED"/>
    <property type="match status" value="1"/>
</dbReference>
<keyword evidence="1" id="KW-1003">Cell membrane</keyword>
<dbReference type="PANTHER" id="PTHR43649:SF33">
    <property type="entry name" value="POLYGALACTURONAN_RHAMNOGALACTURONAN-BINDING PROTEIN YTCQ"/>
    <property type="match status" value="1"/>
</dbReference>
<evidence type="ECO:0000256" key="2">
    <source>
        <dbReference type="ARBA" id="ARBA00022729"/>
    </source>
</evidence>
<sequence>MRRTNSRAGTVVLASLVLLAACGHGEGGDKSASPAEGKPAPGGGRTAEPVDPNKEAELTVYSMLSGNYEAFMDAEGQYIQRKYPNFKFKFIAPGTGTALKDVVAAKTPIDIIISTPDVQPIMDLGLDMDISDMVRAQHYDLNRFLPVTIDSMKQVTGGRLLGLPGRVSSYTLFYNKDLFDKFGVPYLNDSMTWEDILETARKLTRVEGGVQYYGFAGDIIAMLDMNEKAPQYVDPKTQQATLSTDYWKQKFDRIVPLYQLAANVEKPVQLTNITSAGNMFNKDKTVAISIGVNSVAGKAETDMKWDIVPFPAFKNFPKEGPQPSVRYYLISATSKYKEEAFAAITQFTSDDIQRELVTRGATPPLQNANYIHLLGSGLPELAGIHFQALVPKAFGEMSVKDQFYIQARAALINAFNQVVGGQKDVNTALREAEEAANKKIAELKSK</sequence>
<evidence type="ECO:0000256" key="6">
    <source>
        <dbReference type="SAM" id="MobiDB-lite"/>
    </source>
</evidence>
<comment type="caution">
    <text evidence="8">The sequence shown here is derived from an EMBL/GenBank/DDBJ whole genome shotgun (WGS) entry which is preliminary data.</text>
</comment>
<feature type="region of interest" description="Disordered" evidence="6">
    <location>
        <begin position="25"/>
        <end position="52"/>
    </location>
</feature>
<evidence type="ECO:0000256" key="4">
    <source>
        <dbReference type="ARBA" id="ARBA00023139"/>
    </source>
</evidence>
<dbReference type="Gene3D" id="3.40.190.10">
    <property type="entry name" value="Periplasmic binding protein-like II"/>
    <property type="match status" value="1"/>
</dbReference>